<evidence type="ECO:0000313" key="2">
    <source>
        <dbReference type="Proteomes" id="UP001145114"/>
    </source>
</evidence>
<comment type="caution">
    <text evidence="1">The sequence shown here is derived from an EMBL/GenBank/DDBJ whole genome shotgun (WGS) entry which is preliminary data.</text>
</comment>
<gene>
    <name evidence="1" type="primary">FANCD2</name>
    <name evidence="1" type="ORF">EV182_004900</name>
</gene>
<reference evidence="1" key="1">
    <citation type="submission" date="2022-06" db="EMBL/GenBank/DDBJ databases">
        <title>Phylogenomic reconstructions and comparative analyses of Kickxellomycotina fungi.</title>
        <authorList>
            <person name="Reynolds N.K."/>
            <person name="Stajich J.E."/>
            <person name="Barry K."/>
            <person name="Grigoriev I.V."/>
            <person name="Crous P."/>
            <person name="Smith M.E."/>
        </authorList>
    </citation>
    <scope>NUCLEOTIDE SEQUENCE</scope>
    <source>
        <strain evidence="1">RSA 2271</strain>
    </source>
</reference>
<name>A0ACC1HH03_9FUNG</name>
<protein>
    <submittedName>
        <fullName evidence="1">Fanconi anemia group D2 protein</fullName>
    </submittedName>
</protein>
<evidence type="ECO:0000313" key="1">
    <source>
        <dbReference type="EMBL" id="KAJ1673609.1"/>
    </source>
</evidence>
<feature type="non-terminal residue" evidence="1">
    <location>
        <position position="497"/>
    </location>
</feature>
<organism evidence="1 2">
    <name type="scientific">Spiromyces aspiralis</name>
    <dbReference type="NCBI Taxonomy" id="68401"/>
    <lineage>
        <taxon>Eukaryota</taxon>
        <taxon>Fungi</taxon>
        <taxon>Fungi incertae sedis</taxon>
        <taxon>Zoopagomycota</taxon>
        <taxon>Kickxellomycotina</taxon>
        <taxon>Kickxellomycetes</taxon>
        <taxon>Kickxellales</taxon>
        <taxon>Kickxellaceae</taxon>
        <taxon>Spiromyces</taxon>
    </lineage>
</organism>
<dbReference type="EMBL" id="JAMZIH010006755">
    <property type="protein sequence ID" value="KAJ1673609.1"/>
    <property type="molecule type" value="Genomic_DNA"/>
</dbReference>
<proteinExistence type="predicted"/>
<dbReference type="Proteomes" id="UP001145114">
    <property type="component" value="Unassembled WGS sequence"/>
</dbReference>
<keyword evidence="2" id="KW-1185">Reference proteome</keyword>
<sequence>MQTSAAMAIGALNLLLGFLVKIAKFKLLQITTKTPTSVGRKSKHPTLPGNELQSGTCGSSVANASPSYVFAELARLLPSVLRHLHSALDLYGNIEDLPSEMERVAGLVEFSLQYLESLLGWDGLANSSDSEKYRRAVLSALTLQGRKTSKSELSGLPLSILASRSFDYLLGLTESLQDIACVMRVNRILHCLAQWGSPASESKEARASMTTEDLERTMFHRLGMLAEQIMAGRWRNDDTLKPAEVEKLVLQRIEHSQDPLELIHDYSVQVLPSFLAGRSSGGSPGALGDEEWRHVLLTKSTLALFYRALSKALVDQISEFQTTNFDHTIYLPRLKTLIWSWHALVQLVKGRDDLRPLLQTCLKFGQRWVERFMRVVLPYLDTYFGAHYESIIALFGKLQKATRMLQVICGHGKIVRDKSMMAQVPVVRRALETFLFKVKALFDRHNVLSAFSLANLKHRNLAGEVVSSQMPEADEDEGLSSGSGGEEEEDDEREKAH</sequence>
<accession>A0ACC1HH03</accession>